<organism evidence="1 2">
    <name type="scientific">Elaeis guineensis var. tenera</name>
    <name type="common">Oil palm</name>
    <dbReference type="NCBI Taxonomy" id="51953"/>
    <lineage>
        <taxon>Eukaryota</taxon>
        <taxon>Viridiplantae</taxon>
        <taxon>Streptophyta</taxon>
        <taxon>Embryophyta</taxon>
        <taxon>Tracheophyta</taxon>
        <taxon>Spermatophyta</taxon>
        <taxon>Magnoliopsida</taxon>
        <taxon>Liliopsida</taxon>
        <taxon>Arecaceae</taxon>
        <taxon>Arecoideae</taxon>
        <taxon>Cocoseae</taxon>
        <taxon>Elaeidinae</taxon>
        <taxon>Elaeis</taxon>
    </lineage>
</organism>
<dbReference type="GeneID" id="105058223"/>
<dbReference type="KEGG" id="egu:105058223"/>
<keyword evidence="1" id="KW-1185">Reference proteome</keyword>
<dbReference type="RefSeq" id="XP_029124240.1">
    <property type="nucleotide sequence ID" value="XM_029268407.1"/>
</dbReference>
<evidence type="ECO:0000313" key="1">
    <source>
        <dbReference type="Proteomes" id="UP000504607"/>
    </source>
</evidence>
<evidence type="ECO:0000313" key="3">
    <source>
        <dbReference type="RefSeq" id="XP_029124240.1"/>
    </source>
</evidence>
<proteinExistence type="predicted"/>
<accession>A0A6I9S8F3</accession>
<protein>
    <submittedName>
        <fullName evidence="2 3">Uncharacterized protein LOC105058223</fullName>
    </submittedName>
</protein>
<sequence>MWNHFSWATESFKHVVSRFCDALVFHIKDNIKFEDCTDEQVTTCILKMAANRYRDRRCRLHMHCNDLRGLSEVSIYEKFYQNKSGQFVTKEARKHHFIVKKKLLELREQMMRKVGSDSDAESQSICSMTDDAILDAVLGRQLGCEHSMHFSKKIYYSSSSDQSR</sequence>
<reference evidence="2 3" key="1">
    <citation type="submission" date="2025-04" db="UniProtKB">
        <authorList>
            <consortium name="RefSeq"/>
        </authorList>
    </citation>
    <scope>IDENTIFICATION</scope>
</reference>
<name>A0A6I9S8F3_ELAGV</name>
<gene>
    <name evidence="2 3" type="primary">LOC105058223</name>
</gene>
<dbReference type="AlphaFoldDB" id="A0A6I9S8F3"/>
<evidence type="ECO:0000313" key="2">
    <source>
        <dbReference type="RefSeq" id="XP_010939391.2"/>
    </source>
</evidence>
<dbReference type="RefSeq" id="XP_010939391.2">
    <property type="nucleotide sequence ID" value="XM_010941089.3"/>
</dbReference>
<dbReference type="Proteomes" id="UP000504607">
    <property type="component" value="Chromosome 15"/>
</dbReference>